<dbReference type="Pfam" id="PF10410">
    <property type="entry name" value="DnaB_bind"/>
    <property type="match status" value="1"/>
</dbReference>
<dbReference type="GO" id="GO:0016779">
    <property type="term" value="F:nucleotidyltransferase activity"/>
    <property type="evidence" value="ECO:0007669"/>
    <property type="project" value="InterPro"/>
</dbReference>
<comment type="caution">
    <text evidence="2">The sequence shown here is derived from an EMBL/GenBank/DDBJ whole genome shotgun (WGS) entry which is preliminary data.</text>
</comment>
<evidence type="ECO:0000313" key="2">
    <source>
        <dbReference type="EMBL" id="MPM81804.1"/>
    </source>
</evidence>
<reference evidence="2" key="1">
    <citation type="submission" date="2019-08" db="EMBL/GenBank/DDBJ databases">
        <authorList>
            <person name="Kucharzyk K."/>
            <person name="Murdoch R.W."/>
            <person name="Higgins S."/>
            <person name="Loffler F."/>
        </authorList>
    </citation>
    <scope>NUCLEOTIDE SEQUENCE</scope>
</reference>
<proteinExistence type="predicted"/>
<name>A0A645CXX7_9ZZZZ</name>
<dbReference type="AlphaFoldDB" id="A0A645CXX7"/>
<dbReference type="InterPro" id="IPR019475">
    <property type="entry name" value="DNA_primase_DnaB-bd"/>
</dbReference>
<dbReference type="EMBL" id="VSSQ01031049">
    <property type="protein sequence ID" value="MPM81804.1"/>
    <property type="molecule type" value="Genomic_DNA"/>
</dbReference>
<sequence length="248" mass="29368">MDTSTHQIKYKIDNLKRSFDIHKDEDRVKFAKEASKIIKELKSAVEIDYYTKYLSNQIDISVESIKREVYGKNYNKINNSYKKFDKNKKEEKVIEKPKTITNGEKVVEENLIKIILEDKKLRDLILLKVDENDFILEESKEILNYIIKNKELDKITIDKIESLNICEEYLKDLKSISLDSMNLDDVKSIDEIIKNVKKNTLHEKMNRLLEEQKTLENNKNINDAKEVDGKIMEIALKIVEIRRMLQRL</sequence>
<gene>
    <name evidence="2" type="ORF">SDC9_128861</name>
</gene>
<evidence type="ECO:0000259" key="1">
    <source>
        <dbReference type="Pfam" id="PF10410"/>
    </source>
</evidence>
<organism evidence="2">
    <name type="scientific">bioreactor metagenome</name>
    <dbReference type="NCBI Taxonomy" id="1076179"/>
    <lineage>
        <taxon>unclassified sequences</taxon>
        <taxon>metagenomes</taxon>
        <taxon>ecological metagenomes</taxon>
    </lineage>
</organism>
<feature type="domain" description="DNA primase DnaB-helicase binding" evidence="1">
    <location>
        <begin position="9"/>
        <end position="63"/>
    </location>
</feature>
<protein>
    <recommendedName>
        <fullName evidence="1">DNA primase DnaB-helicase binding domain-containing protein</fullName>
    </recommendedName>
</protein>
<accession>A0A645CXX7</accession>